<organism evidence="3 4">
    <name type="scientific">Candidula unifasciata</name>
    <dbReference type="NCBI Taxonomy" id="100452"/>
    <lineage>
        <taxon>Eukaryota</taxon>
        <taxon>Metazoa</taxon>
        <taxon>Spiralia</taxon>
        <taxon>Lophotrochozoa</taxon>
        <taxon>Mollusca</taxon>
        <taxon>Gastropoda</taxon>
        <taxon>Heterobranchia</taxon>
        <taxon>Euthyneura</taxon>
        <taxon>Panpulmonata</taxon>
        <taxon>Eupulmonata</taxon>
        <taxon>Stylommatophora</taxon>
        <taxon>Helicina</taxon>
        <taxon>Helicoidea</taxon>
        <taxon>Geomitridae</taxon>
        <taxon>Candidula</taxon>
    </lineage>
</organism>
<feature type="compositionally biased region" description="Basic and acidic residues" evidence="2">
    <location>
        <begin position="396"/>
        <end position="418"/>
    </location>
</feature>
<keyword evidence="1" id="KW-0597">Phosphoprotein</keyword>
<sequence>TQVPLYDPHLQLHHPSPLTPSTAIPSLGPYPFPSTTSLPSPLFTLPLGHPTSLQTTATSTLSTGMFASPIPPAPACLPPTPSLSSHQTGHSQYSADSLIRNPDFLHQDLNNRLLAHRDSNPGALSPSPFIRSETHQHQHQHLHSHMHQHTYGGLSAGPVVPPTPPLIVPNYSAAFTSLLPPGPSGSTLASSLQGAFQPKNVMVPGQVLVPFRDREKGIPQPGLTPAQKKQGKWCAVHVRVAWEIFHRQQKKLQRDQDGTASSSSASSALKSAADSKPLEPLLRPPSNLLPAASAVIRPPGSPLLASGARSLPEGAHASSSFLSPAANLGMAPFPRPSPYNVPSLFNPLGFSGLGGNMFASMHDMVPLPLSSSLNPSPNEWNRLHRTPSTFPSWPRSETEKEREREVRKEDERERERRGSLNHQLSGLDDSRHKDTESLRPKSRSRSRSPVGNGRIDHHSKSDLGSYEKLYDDRRPHSTSAACASSRFKEDRRSDEMSSLPHHLAEREKLERFHREKLEKDRFERERHERDRIERERIEKEKLLQSAAAAEREKLLQVMEQREKFFHTGGYLGFSPFTTGLPTHPGFLDRRMGLMGPTTSGYPFLERAPVPTAMWNPYDKSAADIFHRLEVERERERIAMMSRLSNIPSHLAVFEQERLKDHILREQQEREYELRKQYLDRVPAFTAERLRAADPLALGVYFPRTVSPMFVPGGLASLKSNSPHGIPGVPPPLIPSSSSTVAASMLSARSHDNSPSSSSKSKGCSPADSTSDLKDKREGSSTDPDAHSR</sequence>
<dbReference type="AlphaFoldDB" id="A0A8S3ZLJ0"/>
<dbReference type="Proteomes" id="UP000678393">
    <property type="component" value="Unassembled WGS sequence"/>
</dbReference>
<keyword evidence="4" id="KW-1185">Reference proteome</keyword>
<feature type="compositionally biased region" description="Basic and acidic residues" evidence="2">
    <location>
        <begin position="428"/>
        <end position="439"/>
    </location>
</feature>
<dbReference type="PANTHER" id="PTHR14429:SF22">
    <property type="entry name" value="AGAP013055-PA"/>
    <property type="match status" value="1"/>
</dbReference>
<evidence type="ECO:0000313" key="3">
    <source>
        <dbReference type="EMBL" id="CAG5128570.1"/>
    </source>
</evidence>
<proteinExistence type="predicted"/>
<protein>
    <submittedName>
        <fullName evidence="3">Uncharacterized protein</fullName>
    </submittedName>
</protein>
<feature type="region of interest" description="Disordered" evidence="2">
    <location>
        <begin position="378"/>
        <end position="502"/>
    </location>
</feature>
<comment type="caution">
    <text evidence="3">The sequence shown here is derived from an EMBL/GenBank/DDBJ whole genome shotgun (WGS) entry which is preliminary data.</text>
</comment>
<feature type="region of interest" description="Disordered" evidence="2">
    <location>
        <begin position="1"/>
        <end position="22"/>
    </location>
</feature>
<name>A0A8S3ZLJ0_9EUPU</name>
<feature type="compositionally biased region" description="Low complexity" evidence="2">
    <location>
        <begin position="735"/>
        <end position="768"/>
    </location>
</feature>
<evidence type="ECO:0000313" key="4">
    <source>
        <dbReference type="Proteomes" id="UP000678393"/>
    </source>
</evidence>
<feature type="region of interest" description="Disordered" evidence="2">
    <location>
        <begin position="251"/>
        <end position="284"/>
    </location>
</feature>
<dbReference type="InterPro" id="IPR023246">
    <property type="entry name" value="AUTS2"/>
</dbReference>
<dbReference type="OrthoDB" id="6161346at2759"/>
<accession>A0A8S3ZLJ0</accession>
<gene>
    <name evidence="3" type="ORF">CUNI_LOCUS14128</name>
</gene>
<feature type="compositionally biased region" description="Basic and acidic residues" evidence="2">
    <location>
        <begin position="770"/>
        <end position="788"/>
    </location>
</feature>
<evidence type="ECO:0000256" key="2">
    <source>
        <dbReference type="SAM" id="MobiDB-lite"/>
    </source>
</evidence>
<feature type="region of interest" description="Disordered" evidence="2">
    <location>
        <begin position="721"/>
        <end position="788"/>
    </location>
</feature>
<dbReference type="PANTHER" id="PTHR14429">
    <property type="entry name" value="FIBROSIN FAMILY MEMBER"/>
    <property type="match status" value="1"/>
</dbReference>
<dbReference type="Pfam" id="PF15336">
    <property type="entry name" value="Auts2"/>
    <property type="match status" value="1"/>
</dbReference>
<evidence type="ECO:0000256" key="1">
    <source>
        <dbReference type="ARBA" id="ARBA00022553"/>
    </source>
</evidence>
<reference evidence="3" key="1">
    <citation type="submission" date="2021-04" db="EMBL/GenBank/DDBJ databases">
        <authorList>
            <consortium name="Molecular Ecology Group"/>
        </authorList>
    </citation>
    <scope>NUCLEOTIDE SEQUENCE</scope>
</reference>
<feature type="compositionally biased region" description="Low complexity" evidence="2">
    <location>
        <begin position="260"/>
        <end position="275"/>
    </location>
</feature>
<feature type="compositionally biased region" description="Basic and acidic residues" evidence="2">
    <location>
        <begin position="486"/>
        <end position="495"/>
    </location>
</feature>
<dbReference type="EMBL" id="CAJHNH020003113">
    <property type="protein sequence ID" value="CAG5128570.1"/>
    <property type="molecule type" value="Genomic_DNA"/>
</dbReference>
<feature type="non-terminal residue" evidence="3">
    <location>
        <position position="1"/>
    </location>
</feature>